<accession>X1LHJ7</accession>
<dbReference type="AlphaFoldDB" id="X1LHJ7"/>
<evidence type="ECO:0008006" key="2">
    <source>
        <dbReference type="Google" id="ProtNLM"/>
    </source>
</evidence>
<organism evidence="1">
    <name type="scientific">marine sediment metagenome</name>
    <dbReference type="NCBI Taxonomy" id="412755"/>
    <lineage>
        <taxon>unclassified sequences</taxon>
        <taxon>metagenomes</taxon>
        <taxon>ecological metagenomes</taxon>
    </lineage>
</organism>
<sequence length="93" mass="10937">GELIDRAIKKADFVFVTSLILAERINQKKGKDVFYLPNGVDFNFFQKADRNLPREYINVKGKKVIYIGAIDYWFYPVNASKFLLEIVEIHLYF</sequence>
<proteinExistence type="predicted"/>
<reference evidence="1" key="1">
    <citation type="journal article" date="2014" name="Front. Microbiol.">
        <title>High frequency of phylogenetically diverse reductive dehalogenase-homologous genes in deep subseafloor sedimentary metagenomes.</title>
        <authorList>
            <person name="Kawai M."/>
            <person name="Futagami T."/>
            <person name="Toyoda A."/>
            <person name="Takaki Y."/>
            <person name="Nishi S."/>
            <person name="Hori S."/>
            <person name="Arai W."/>
            <person name="Tsubouchi T."/>
            <person name="Morono Y."/>
            <person name="Uchiyama I."/>
            <person name="Ito T."/>
            <person name="Fujiyama A."/>
            <person name="Inagaki F."/>
            <person name="Takami H."/>
        </authorList>
    </citation>
    <scope>NUCLEOTIDE SEQUENCE</scope>
    <source>
        <strain evidence="1">Expedition CK06-06</strain>
    </source>
</reference>
<name>X1LHJ7_9ZZZZ</name>
<dbReference type="SUPFAM" id="SSF53756">
    <property type="entry name" value="UDP-Glycosyltransferase/glycogen phosphorylase"/>
    <property type="match status" value="1"/>
</dbReference>
<evidence type="ECO:0000313" key="1">
    <source>
        <dbReference type="EMBL" id="GAI05316.1"/>
    </source>
</evidence>
<gene>
    <name evidence="1" type="ORF">S06H3_23217</name>
</gene>
<feature type="non-terminal residue" evidence="1">
    <location>
        <position position="1"/>
    </location>
</feature>
<dbReference type="EMBL" id="BARV01012575">
    <property type="protein sequence ID" value="GAI05316.1"/>
    <property type="molecule type" value="Genomic_DNA"/>
</dbReference>
<protein>
    <recommendedName>
        <fullName evidence="2">Glycosyltransferase subfamily 4-like N-terminal domain-containing protein</fullName>
    </recommendedName>
</protein>
<comment type="caution">
    <text evidence="1">The sequence shown here is derived from an EMBL/GenBank/DDBJ whole genome shotgun (WGS) entry which is preliminary data.</text>
</comment>
<dbReference type="Gene3D" id="3.40.50.2000">
    <property type="entry name" value="Glycogen Phosphorylase B"/>
    <property type="match status" value="2"/>
</dbReference>